<gene>
    <name evidence="1" type="ORF">FJV41_10035</name>
</gene>
<dbReference type="Proteomes" id="UP000315369">
    <property type="component" value="Unassembled WGS sequence"/>
</dbReference>
<organism evidence="1 2">
    <name type="scientific">Myxococcus llanfairpwllgwyngyllgogerychwyrndrobwllllantysiliogogogochensis</name>
    <dbReference type="NCBI Taxonomy" id="2590453"/>
    <lineage>
        <taxon>Bacteria</taxon>
        <taxon>Pseudomonadati</taxon>
        <taxon>Myxococcota</taxon>
        <taxon>Myxococcia</taxon>
        <taxon>Myxococcales</taxon>
        <taxon>Cystobacterineae</taxon>
        <taxon>Myxococcaceae</taxon>
        <taxon>Myxococcus</taxon>
    </lineage>
</organism>
<keyword evidence="2" id="KW-1185">Reference proteome</keyword>
<proteinExistence type="predicted"/>
<dbReference type="AlphaFoldDB" id="A0A540X4E9"/>
<dbReference type="OrthoDB" id="5521465at2"/>
<comment type="caution">
    <text evidence="1">The sequence shown here is derived from an EMBL/GenBank/DDBJ whole genome shotgun (WGS) entry which is preliminary data.</text>
</comment>
<protein>
    <submittedName>
        <fullName evidence="1">Phage tail protein</fullName>
    </submittedName>
</protein>
<evidence type="ECO:0000313" key="1">
    <source>
        <dbReference type="EMBL" id="TQF16120.1"/>
    </source>
</evidence>
<name>A0A540X4E9_9BACT</name>
<dbReference type="RefSeq" id="WP_141642215.1">
    <property type="nucleotide sequence ID" value="NZ_VIFM01000029.1"/>
</dbReference>
<sequence length="127" mass="13665">MSAPAMHRKPLGTRRALHKRVALDGADYDICRPTLGEKMDVLSASRDAKEMGDNRHPVDEAAGMMMMARIAVACLYFPGTATRVFTEADVAAVKNEPWLEEVQGELASAFAGPTLESAKGNSETTPS</sequence>
<accession>A0A540X4E9</accession>
<dbReference type="EMBL" id="VIFM01000029">
    <property type="protein sequence ID" value="TQF16120.1"/>
    <property type="molecule type" value="Genomic_DNA"/>
</dbReference>
<evidence type="ECO:0000313" key="2">
    <source>
        <dbReference type="Proteomes" id="UP000315369"/>
    </source>
</evidence>
<reference evidence="1 2" key="1">
    <citation type="submission" date="2019-06" db="EMBL/GenBank/DDBJ databases">
        <authorList>
            <person name="Livingstone P."/>
            <person name="Whitworth D."/>
        </authorList>
    </citation>
    <scope>NUCLEOTIDE SEQUENCE [LARGE SCALE GENOMIC DNA]</scope>
    <source>
        <strain evidence="1 2">AM401</strain>
    </source>
</reference>